<protein>
    <submittedName>
        <fullName evidence="2">Uncharacterized protein</fullName>
    </submittedName>
</protein>
<dbReference type="AlphaFoldDB" id="A0A955L3Y9"/>
<keyword evidence="1" id="KW-1133">Transmembrane helix</keyword>
<reference evidence="2" key="2">
    <citation type="journal article" date="2021" name="Microbiome">
        <title>Successional dynamics and alternative stable states in a saline activated sludge microbial community over 9 years.</title>
        <authorList>
            <person name="Wang Y."/>
            <person name="Ye J."/>
            <person name="Ju F."/>
            <person name="Liu L."/>
            <person name="Boyd J.A."/>
            <person name="Deng Y."/>
            <person name="Parks D.H."/>
            <person name="Jiang X."/>
            <person name="Yin X."/>
            <person name="Woodcroft B.J."/>
            <person name="Tyson G.W."/>
            <person name="Hugenholtz P."/>
            <person name="Polz M.F."/>
            <person name="Zhang T."/>
        </authorList>
    </citation>
    <scope>NUCLEOTIDE SEQUENCE</scope>
    <source>
        <strain evidence="2">HKST-UBA10</strain>
    </source>
</reference>
<gene>
    <name evidence="2" type="ORF">KC660_03270</name>
</gene>
<dbReference type="Proteomes" id="UP000782843">
    <property type="component" value="Unassembled WGS sequence"/>
</dbReference>
<feature type="non-terminal residue" evidence="2">
    <location>
        <position position="125"/>
    </location>
</feature>
<evidence type="ECO:0000313" key="3">
    <source>
        <dbReference type="Proteomes" id="UP000782843"/>
    </source>
</evidence>
<feature type="transmembrane region" description="Helical" evidence="1">
    <location>
        <begin position="78"/>
        <end position="98"/>
    </location>
</feature>
<dbReference type="Pfam" id="PF09997">
    <property type="entry name" value="DUF2238"/>
    <property type="match status" value="1"/>
</dbReference>
<evidence type="ECO:0000256" key="1">
    <source>
        <dbReference type="SAM" id="Phobius"/>
    </source>
</evidence>
<keyword evidence="1" id="KW-0472">Membrane</keyword>
<dbReference type="InterPro" id="IPR014509">
    <property type="entry name" value="YjdF-like"/>
</dbReference>
<feature type="transmembrane region" description="Helical" evidence="1">
    <location>
        <begin position="17"/>
        <end position="40"/>
    </location>
</feature>
<reference evidence="2" key="1">
    <citation type="submission" date="2020-04" db="EMBL/GenBank/DDBJ databases">
        <authorList>
            <person name="Zhang T."/>
        </authorList>
    </citation>
    <scope>NUCLEOTIDE SEQUENCE</scope>
    <source>
        <strain evidence="2">HKST-UBA10</strain>
    </source>
</reference>
<evidence type="ECO:0000313" key="2">
    <source>
        <dbReference type="EMBL" id="MCA9382400.1"/>
    </source>
</evidence>
<sequence>MIFAYVSRKHKYKELELAFLFISLPFLIDALGNLFGWYTIGNSYSIVWYDNLSHFLGAFFVALGIFNIGKVAFRTSSLILIAICAFGVSFAIGTLFGVSEYYSDLWIKTAMVGGLVDSITDNVYD</sequence>
<proteinExistence type="predicted"/>
<comment type="caution">
    <text evidence="2">The sequence shown here is derived from an EMBL/GenBank/DDBJ whole genome shotgun (WGS) entry which is preliminary data.</text>
</comment>
<keyword evidence="1" id="KW-0812">Transmembrane</keyword>
<feature type="transmembrane region" description="Helical" evidence="1">
    <location>
        <begin position="46"/>
        <end position="66"/>
    </location>
</feature>
<organism evidence="2 3">
    <name type="scientific">Candidatus Dojkabacteria bacterium</name>
    <dbReference type="NCBI Taxonomy" id="2099670"/>
    <lineage>
        <taxon>Bacteria</taxon>
        <taxon>Candidatus Dojkabacteria</taxon>
    </lineage>
</organism>
<name>A0A955L3Y9_9BACT</name>
<accession>A0A955L3Y9</accession>
<dbReference type="EMBL" id="JAGQLG010000124">
    <property type="protein sequence ID" value="MCA9382400.1"/>
    <property type="molecule type" value="Genomic_DNA"/>
</dbReference>